<dbReference type="InterPro" id="IPR008312">
    <property type="entry name" value="T6SS_TssB1"/>
</dbReference>
<name>A0A150QJY3_SORCE</name>
<feature type="region of interest" description="Disordered" evidence="1">
    <location>
        <begin position="342"/>
        <end position="369"/>
    </location>
</feature>
<dbReference type="Proteomes" id="UP000075260">
    <property type="component" value="Unassembled WGS sequence"/>
</dbReference>
<organism evidence="2 3">
    <name type="scientific">Sorangium cellulosum</name>
    <name type="common">Polyangium cellulosum</name>
    <dbReference type="NCBI Taxonomy" id="56"/>
    <lineage>
        <taxon>Bacteria</taxon>
        <taxon>Pseudomonadati</taxon>
        <taxon>Myxococcota</taxon>
        <taxon>Polyangia</taxon>
        <taxon>Polyangiales</taxon>
        <taxon>Polyangiaceae</taxon>
        <taxon>Sorangium</taxon>
    </lineage>
</organism>
<dbReference type="Pfam" id="PF05591">
    <property type="entry name" value="T6SS_VipA"/>
    <property type="match status" value="2"/>
</dbReference>
<evidence type="ECO:0000313" key="3">
    <source>
        <dbReference type="Proteomes" id="UP000075260"/>
    </source>
</evidence>
<protein>
    <submittedName>
        <fullName evidence="2">Uncharacterized protein</fullName>
    </submittedName>
</protein>
<gene>
    <name evidence="2" type="ORF">BE15_38185</name>
</gene>
<proteinExistence type="predicted"/>
<reference evidence="2 3" key="1">
    <citation type="submission" date="2014-02" db="EMBL/GenBank/DDBJ databases">
        <title>The small core and large imbalanced accessory genome model reveals a collaborative survival strategy of Sorangium cellulosum strains in nature.</title>
        <authorList>
            <person name="Han K."/>
            <person name="Peng R."/>
            <person name="Blom J."/>
            <person name="Li Y.-Z."/>
        </authorList>
    </citation>
    <scope>NUCLEOTIDE SEQUENCE [LARGE SCALE GENOMIC DNA]</scope>
    <source>
        <strain evidence="2 3">So0008-312</strain>
    </source>
</reference>
<dbReference type="AlphaFoldDB" id="A0A150QJY3"/>
<comment type="caution">
    <text evidence="2">The sequence shown here is derived from an EMBL/GenBank/DDBJ whole genome shotgun (WGS) entry which is preliminary data.</text>
</comment>
<dbReference type="RefSeq" id="WP_061609336.1">
    <property type="nucleotide sequence ID" value="NZ_JEMA01000591.1"/>
</dbReference>
<evidence type="ECO:0000256" key="1">
    <source>
        <dbReference type="SAM" id="MobiDB-lite"/>
    </source>
</evidence>
<dbReference type="PANTHER" id="PTHR35850">
    <property type="entry name" value="CYTOPLASMIC PROTEIN-RELATED"/>
    <property type="match status" value="1"/>
</dbReference>
<dbReference type="EMBL" id="JEMA01000591">
    <property type="protein sequence ID" value="KYF68142.1"/>
    <property type="molecule type" value="Genomic_DNA"/>
</dbReference>
<accession>A0A150QJY3</accession>
<evidence type="ECO:0000313" key="2">
    <source>
        <dbReference type="EMBL" id="KYF68142.1"/>
    </source>
</evidence>
<dbReference type="PANTHER" id="PTHR35850:SF2">
    <property type="entry name" value="TYPE VI SECRETION SYSTEM CONTRACTILE SHEATH SMALL SUBUNIT"/>
    <property type="match status" value="1"/>
</dbReference>
<sequence>MSKPIQEQIFKSRLTITYRTDITGTVQQEKLPYRLLVLGEFAGRSLRRGNLLPDLATRSVRTIKRGTTVNDHLREVIPIWRIPNEDEALGPLRSAIPGQIHFHKVTCFIPRTALEKDGDAAFSLSGSARFESASDDNGIADITGEVKVHGTLTVTIANRTATAKGAKVNVTGAVTGTHVDPATDKVVGIITGFLETPQISLDDKQVTISPAEEGDDDGAAAAAGDRKVKAFTVTVKDSQPGRAERTIPFTAIDSFAPDAVAGSIPEVHRLRVLKQLLLDLQSALRNRPDLRKRLKEMLPAYGESTAAIEAKLAGFRELKAWAGESFPLLQIERSAVAAPVSGGGGAAGGGGGAAGGGGGAAGGGGADGT</sequence>